<reference evidence="7" key="1">
    <citation type="submission" date="2018-11" db="EMBL/GenBank/DDBJ databases">
        <authorList>
            <consortium name="Pathogen Informatics"/>
        </authorList>
    </citation>
    <scope>NUCLEOTIDE SEQUENCE</scope>
</reference>
<keyword evidence="3 5" id="KW-0862">Zinc</keyword>
<accession>A0A448WGM4</accession>
<keyword evidence="2 5" id="KW-0479">Metal-binding</keyword>
<sequence>MPSRPGFHTARLSSGMLLHASIPFPASGLPTAWIPPCSLDASGISGQAVFESAVATGSELNSLISTATASTAVVTRSTEPGPLLLLPPCSGCCHRLEPAPYLLHVAPDQFWHPTCLVCVACATPLEAEGACWLRQGRPYCQRDYARSVDTAKCCLYKRSVHM</sequence>
<dbReference type="Proteomes" id="UP000784294">
    <property type="component" value="Unassembled WGS sequence"/>
</dbReference>
<comment type="caution">
    <text evidence="7">The sequence shown here is derived from an EMBL/GenBank/DDBJ whole genome shotgun (WGS) entry which is preliminary data.</text>
</comment>
<dbReference type="PANTHER" id="PTHR24204:SF8">
    <property type="entry name" value="TAILUP, ISOFORM A"/>
    <property type="match status" value="1"/>
</dbReference>
<evidence type="ECO:0000313" key="7">
    <source>
        <dbReference type="EMBL" id="VEL11322.1"/>
    </source>
</evidence>
<feature type="domain" description="LIM zinc-binding" evidence="6">
    <location>
        <begin position="87"/>
        <end position="150"/>
    </location>
</feature>
<evidence type="ECO:0000256" key="1">
    <source>
        <dbReference type="ARBA" id="ARBA00004123"/>
    </source>
</evidence>
<dbReference type="InterPro" id="IPR001781">
    <property type="entry name" value="Znf_LIM"/>
</dbReference>
<dbReference type="InterPro" id="IPR047169">
    <property type="entry name" value="ISL1/2-like"/>
</dbReference>
<name>A0A448WGM4_9PLAT</name>
<dbReference type="SMART" id="SM00132">
    <property type="entry name" value="LIM"/>
    <property type="match status" value="1"/>
</dbReference>
<evidence type="ECO:0000259" key="6">
    <source>
        <dbReference type="PROSITE" id="PS50023"/>
    </source>
</evidence>
<dbReference type="OrthoDB" id="9990008at2759"/>
<dbReference type="GO" id="GO:0046872">
    <property type="term" value="F:metal ion binding"/>
    <property type="evidence" value="ECO:0007669"/>
    <property type="project" value="UniProtKB-KW"/>
</dbReference>
<keyword evidence="8" id="KW-1185">Reference proteome</keyword>
<dbReference type="GO" id="GO:0005634">
    <property type="term" value="C:nucleus"/>
    <property type="evidence" value="ECO:0007669"/>
    <property type="project" value="UniProtKB-SubCell"/>
</dbReference>
<organism evidence="7 8">
    <name type="scientific">Protopolystoma xenopodis</name>
    <dbReference type="NCBI Taxonomy" id="117903"/>
    <lineage>
        <taxon>Eukaryota</taxon>
        <taxon>Metazoa</taxon>
        <taxon>Spiralia</taxon>
        <taxon>Lophotrochozoa</taxon>
        <taxon>Platyhelminthes</taxon>
        <taxon>Monogenea</taxon>
        <taxon>Polyopisthocotylea</taxon>
        <taxon>Polystomatidea</taxon>
        <taxon>Polystomatidae</taxon>
        <taxon>Protopolystoma</taxon>
    </lineage>
</organism>
<proteinExistence type="predicted"/>
<dbReference type="PANTHER" id="PTHR24204">
    <property type="entry name" value="INSULIN GENE ENHANCER PROTEIN"/>
    <property type="match status" value="1"/>
</dbReference>
<dbReference type="Gene3D" id="2.10.110.10">
    <property type="entry name" value="Cysteine Rich Protein"/>
    <property type="match status" value="1"/>
</dbReference>
<keyword evidence="4 5" id="KW-0440">LIM domain</keyword>
<dbReference type="EMBL" id="CAAALY010011483">
    <property type="protein sequence ID" value="VEL11322.1"/>
    <property type="molecule type" value="Genomic_DNA"/>
</dbReference>
<dbReference type="GO" id="GO:0045944">
    <property type="term" value="P:positive regulation of transcription by RNA polymerase II"/>
    <property type="evidence" value="ECO:0007669"/>
    <property type="project" value="InterPro"/>
</dbReference>
<evidence type="ECO:0000313" key="8">
    <source>
        <dbReference type="Proteomes" id="UP000784294"/>
    </source>
</evidence>
<dbReference type="PROSITE" id="PS50023">
    <property type="entry name" value="LIM_DOMAIN_2"/>
    <property type="match status" value="1"/>
</dbReference>
<dbReference type="AlphaFoldDB" id="A0A448WGM4"/>
<dbReference type="GO" id="GO:0007409">
    <property type="term" value="P:axonogenesis"/>
    <property type="evidence" value="ECO:0007669"/>
    <property type="project" value="TreeGrafter"/>
</dbReference>
<comment type="subcellular location">
    <subcellularLocation>
        <location evidence="1">Nucleus</location>
    </subcellularLocation>
</comment>
<dbReference type="Pfam" id="PF00412">
    <property type="entry name" value="LIM"/>
    <property type="match status" value="1"/>
</dbReference>
<protein>
    <recommendedName>
        <fullName evidence="6">LIM zinc-binding domain-containing protein</fullName>
    </recommendedName>
</protein>
<gene>
    <name evidence="7" type="ORF">PXEA_LOCUS4762</name>
</gene>
<evidence type="ECO:0000256" key="2">
    <source>
        <dbReference type="ARBA" id="ARBA00022723"/>
    </source>
</evidence>
<evidence type="ECO:0000256" key="3">
    <source>
        <dbReference type="ARBA" id="ARBA00022833"/>
    </source>
</evidence>
<evidence type="ECO:0000256" key="5">
    <source>
        <dbReference type="PROSITE-ProRule" id="PRU00125"/>
    </source>
</evidence>
<dbReference type="GO" id="GO:0048665">
    <property type="term" value="P:neuron fate specification"/>
    <property type="evidence" value="ECO:0007669"/>
    <property type="project" value="InterPro"/>
</dbReference>
<dbReference type="PROSITE" id="PS00478">
    <property type="entry name" value="LIM_DOMAIN_1"/>
    <property type="match status" value="1"/>
</dbReference>
<evidence type="ECO:0000256" key="4">
    <source>
        <dbReference type="ARBA" id="ARBA00023038"/>
    </source>
</evidence>
<dbReference type="GO" id="GO:0000981">
    <property type="term" value="F:DNA-binding transcription factor activity, RNA polymerase II-specific"/>
    <property type="evidence" value="ECO:0007669"/>
    <property type="project" value="InterPro"/>
</dbReference>